<evidence type="ECO:0000313" key="1">
    <source>
        <dbReference type="EMBL" id="SFF58175.1"/>
    </source>
</evidence>
<reference evidence="1 2" key="1">
    <citation type="submission" date="2016-10" db="EMBL/GenBank/DDBJ databases">
        <authorList>
            <person name="de Groot N.N."/>
        </authorList>
    </citation>
    <scope>NUCLEOTIDE SEQUENCE [LARGE SCALE GENOMIC DNA]</scope>
    <source>
        <strain>GEY</strain>
        <strain evidence="2">DSM 9560</strain>
    </source>
</reference>
<organism evidence="1 2">
    <name type="scientific">Thermoflexibacter ruber</name>
    <dbReference type="NCBI Taxonomy" id="1003"/>
    <lineage>
        <taxon>Bacteria</taxon>
        <taxon>Pseudomonadati</taxon>
        <taxon>Bacteroidota</taxon>
        <taxon>Cytophagia</taxon>
        <taxon>Cytophagales</taxon>
        <taxon>Thermoflexibacteraceae</taxon>
        <taxon>Thermoflexibacter</taxon>
    </lineage>
</organism>
<evidence type="ECO:0000313" key="2">
    <source>
        <dbReference type="Proteomes" id="UP000199513"/>
    </source>
</evidence>
<protein>
    <submittedName>
        <fullName evidence="1">Uncharacterized protein</fullName>
    </submittedName>
</protein>
<dbReference type="Proteomes" id="UP000199513">
    <property type="component" value="Unassembled WGS sequence"/>
</dbReference>
<dbReference type="RefSeq" id="WP_091549432.1">
    <property type="nucleotide sequence ID" value="NZ_FONY01000067.1"/>
</dbReference>
<gene>
    <name evidence="1" type="ORF">SAMN04488541_10678</name>
</gene>
<dbReference type="OrthoDB" id="1326433at2"/>
<name>A0A1I2JTP0_9BACT</name>
<sequence length="195" mass="23072">MGFFTQGIEFEDIDSVLKIYKKQQRTLAEVLSFFSQEANRNRVSAIYEQIVPLTVKEAISLPNSEQRAVALKNFSIEEIVESLRAVLVDKQTVKKSHIRWDENLKPYKHEFEDTYELYRIEAETLGIQSRWAWQSDFEVYFVKCNCTSTNRQYYLYVPQYIGMQKDAIEAIAWTMRFGNQPLTKQQYLNLMYSET</sequence>
<keyword evidence="2" id="KW-1185">Reference proteome</keyword>
<accession>A0A1I2JTP0</accession>
<dbReference type="AlphaFoldDB" id="A0A1I2JTP0"/>
<proteinExistence type="predicted"/>
<dbReference type="STRING" id="1003.SAMN04488541_10678"/>
<dbReference type="EMBL" id="FONY01000067">
    <property type="protein sequence ID" value="SFF58175.1"/>
    <property type="molecule type" value="Genomic_DNA"/>
</dbReference>